<dbReference type="PANTHER" id="PTHR45856">
    <property type="entry name" value="ALPHA/BETA-HYDROLASES SUPERFAMILY PROTEIN"/>
    <property type="match status" value="1"/>
</dbReference>
<keyword evidence="2" id="KW-1133">Transmembrane helix</keyword>
<proteinExistence type="predicted"/>
<dbReference type="PANTHER" id="PTHR45856:SF24">
    <property type="entry name" value="FUNGAL LIPASE-LIKE DOMAIN-CONTAINING PROTEIN"/>
    <property type="match status" value="1"/>
</dbReference>
<organism evidence="4 5">
    <name type="scientific">Chaetoceros tenuissimus</name>
    <dbReference type="NCBI Taxonomy" id="426638"/>
    <lineage>
        <taxon>Eukaryota</taxon>
        <taxon>Sar</taxon>
        <taxon>Stramenopiles</taxon>
        <taxon>Ochrophyta</taxon>
        <taxon>Bacillariophyta</taxon>
        <taxon>Coscinodiscophyceae</taxon>
        <taxon>Chaetocerotophycidae</taxon>
        <taxon>Chaetocerotales</taxon>
        <taxon>Chaetocerotaceae</taxon>
        <taxon>Chaetoceros</taxon>
    </lineage>
</organism>
<comment type="caution">
    <text evidence="4">The sequence shown here is derived from an EMBL/GenBank/DDBJ whole genome shotgun (WGS) entry which is preliminary data.</text>
</comment>
<evidence type="ECO:0000313" key="5">
    <source>
        <dbReference type="Proteomes" id="UP001054902"/>
    </source>
</evidence>
<reference evidence="4 5" key="1">
    <citation type="journal article" date="2021" name="Sci. Rep.">
        <title>The genome of the diatom Chaetoceros tenuissimus carries an ancient integrated fragment of an extant virus.</title>
        <authorList>
            <person name="Hongo Y."/>
            <person name="Kimura K."/>
            <person name="Takaki Y."/>
            <person name="Yoshida Y."/>
            <person name="Baba S."/>
            <person name="Kobayashi G."/>
            <person name="Nagasaki K."/>
            <person name="Hano T."/>
            <person name="Tomaru Y."/>
        </authorList>
    </citation>
    <scope>NUCLEOTIDE SEQUENCE [LARGE SCALE GENOMIC DNA]</scope>
    <source>
        <strain evidence="4 5">NIES-3715</strain>
    </source>
</reference>
<dbReference type="InterPro" id="IPR002921">
    <property type="entry name" value="Fungal_lipase-type"/>
</dbReference>
<protein>
    <recommendedName>
        <fullName evidence="3">Fungal lipase-type domain-containing protein</fullName>
    </recommendedName>
</protein>
<accession>A0AAD3CVY0</accession>
<dbReference type="Proteomes" id="UP001054902">
    <property type="component" value="Unassembled WGS sequence"/>
</dbReference>
<dbReference type="SUPFAM" id="SSF53474">
    <property type="entry name" value="alpha/beta-Hydrolases"/>
    <property type="match status" value="1"/>
</dbReference>
<evidence type="ECO:0000313" key="4">
    <source>
        <dbReference type="EMBL" id="GFH51985.1"/>
    </source>
</evidence>
<dbReference type="GO" id="GO:0006629">
    <property type="term" value="P:lipid metabolic process"/>
    <property type="evidence" value="ECO:0007669"/>
    <property type="project" value="InterPro"/>
</dbReference>
<dbReference type="InterPro" id="IPR029058">
    <property type="entry name" value="AB_hydrolase_fold"/>
</dbReference>
<dbReference type="AlphaFoldDB" id="A0AAD3CVY0"/>
<feature type="region of interest" description="Disordered" evidence="1">
    <location>
        <begin position="1"/>
        <end position="41"/>
    </location>
</feature>
<dbReference type="EMBL" id="BLLK01000045">
    <property type="protein sequence ID" value="GFH51985.1"/>
    <property type="molecule type" value="Genomic_DNA"/>
</dbReference>
<evidence type="ECO:0000259" key="3">
    <source>
        <dbReference type="Pfam" id="PF01764"/>
    </source>
</evidence>
<dbReference type="Gene3D" id="3.40.50.1820">
    <property type="entry name" value="alpha/beta hydrolase"/>
    <property type="match status" value="1"/>
</dbReference>
<feature type="transmembrane region" description="Helical" evidence="2">
    <location>
        <begin position="142"/>
        <end position="165"/>
    </location>
</feature>
<evidence type="ECO:0000256" key="1">
    <source>
        <dbReference type="SAM" id="MobiDB-lite"/>
    </source>
</evidence>
<keyword evidence="2" id="KW-0472">Membrane</keyword>
<keyword evidence="5" id="KW-1185">Reference proteome</keyword>
<keyword evidence="2" id="KW-0812">Transmembrane</keyword>
<dbReference type="Pfam" id="PF01764">
    <property type="entry name" value="Lipase_3"/>
    <property type="match status" value="1"/>
</dbReference>
<name>A0AAD3CVY0_9STRA</name>
<feature type="domain" description="Fungal lipase-type" evidence="3">
    <location>
        <begin position="520"/>
        <end position="658"/>
    </location>
</feature>
<dbReference type="InterPro" id="IPR051218">
    <property type="entry name" value="Sec_MonoDiacylglyc_Lipase"/>
</dbReference>
<sequence length="883" mass="98827">MSSVDFPLSFAEGKGDDKLEPQSLLEEGTRNTAAPPEETNENTFHQEANVAVKMEGNVDSFNDTNGDSVGLRKRGTKTKNQEGKNALSFLSKKYDLTGKGHLDEKEQMLRDMDKGDGLDANEVYMKLNMLLKFQKKYNNLRFLLFFTLVFCAFILCSNLLMGVIASNLSKDMAVKGGTIVANNKEAKTLATTAHGTSATARMDFMGVVSSSKDRRLEDTYVERSGCAVEDFYDVAKNEYFRGSLLKSQCEQLHLDAINGARPMTITFQSDTTEASHVLPTFAPASYSGGGCTFYAFNGESEVWYLKSCEETNCEFYIVPKNEVPLLCCLNDIEQNLKQAGEPCACDGQCESNVCAGVDENSKTCLVESEFEGYEELAQEAFNHQGELTEISPSLFNEIYKTFSKIIANVQKTGPMTATDYNYLQYEHFASYKFDFGDRKTYRKLRQEQEGEEASIDIRFAKESGCTHKPGLGNLNFSQVTEGCVSAREIAEKGFNARVYKKAKALDFGVVEKIGDICYGAFRGTQWRLTDWVSQNANPLTSIVDVENSELQCKVRKGFRRTFIDETELWNPNPEDNGMEYELRRCAEECVTATGKKCTVILGGHSQGGALATVAAIYLHDLNPVVVTAGAPPALYPMPGNHNLCPLINKDRFFRFVAAIDRQNLFDNIVSNDLHYDPVPQLTSNARHIGHEFRLVNTSSKSVAYFYNSKSPRVYAQDYGAIWYVHHYADYMDPKLLTPMKAHLDSSGESFQLGFENGIACNKNSECYSKNCNRGNRLNIFGRGMTCKSLEEIGGKCVWDSDCVSNRCDRKWKSVNPFDKICKGRLELGERCSESSDCLSERCDGNLWNKTCRARLANGKSCNENTDCISEYCPGKWRRVCKDP</sequence>
<gene>
    <name evidence="4" type="ORF">CTEN210_08461</name>
</gene>
<evidence type="ECO:0000256" key="2">
    <source>
        <dbReference type="SAM" id="Phobius"/>
    </source>
</evidence>